<dbReference type="Proteomes" id="UP000194360">
    <property type="component" value="Unassembled WGS sequence"/>
</dbReference>
<evidence type="ECO:0000259" key="5">
    <source>
        <dbReference type="Pfam" id="PF01555"/>
    </source>
</evidence>
<dbReference type="GO" id="GO:0003677">
    <property type="term" value="F:DNA binding"/>
    <property type="evidence" value="ECO:0007669"/>
    <property type="project" value="InterPro"/>
</dbReference>
<dbReference type="GO" id="GO:0032259">
    <property type="term" value="P:methylation"/>
    <property type="evidence" value="ECO:0007669"/>
    <property type="project" value="UniProtKB-KW"/>
</dbReference>
<evidence type="ECO:0000256" key="2">
    <source>
        <dbReference type="ARBA" id="ARBA00022679"/>
    </source>
</evidence>
<keyword evidence="2 6" id="KW-0808">Transferase</keyword>
<dbReference type="SUPFAM" id="SSF53335">
    <property type="entry name" value="S-adenosyl-L-methionine-dependent methyltransferases"/>
    <property type="match status" value="1"/>
</dbReference>
<reference evidence="6 7" key="1">
    <citation type="submission" date="2016-09" db="EMBL/GenBank/DDBJ databases">
        <title>Pseudonocardia autotrophica DSM535, a candidate organism with high potential of specific P450 cytochromes.</title>
        <authorList>
            <person name="Grumaz C."/>
            <person name="Vainshtein Y."/>
            <person name="Kirstahler P."/>
            <person name="Sohn K."/>
        </authorList>
    </citation>
    <scope>NUCLEOTIDE SEQUENCE [LARGE SCALE GENOMIC DNA]</scope>
    <source>
        <strain evidence="6 7">DSM 535</strain>
    </source>
</reference>
<dbReference type="PANTHER" id="PTHR13370">
    <property type="entry name" value="RNA METHYLASE-RELATED"/>
    <property type="match status" value="1"/>
</dbReference>
<protein>
    <recommendedName>
        <fullName evidence="3">Methyltransferase</fullName>
        <ecNumber evidence="3">2.1.1.-</ecNumber>
    </recommendedName>
</protein>
<dbReference type="OrthoDB" id="9773060at2"/>
<dbReference type="GO" id="GO:0005737">
    <property type="term" value="C:cytoplasm"/>
    <property type="evidence" value="ECO:0007669"/>
    <property type="project" value="TreeGrafter"/>
</dbReference>
<gene>
    <name evidence="6" type="ORF">BG845_06317</name>
</gene>
<organism evidence="6 7">
    <name type="scientific">Pseudonocardia autotrophica</name>
    <name type="common">Amycolata autotrophica</name>
    <name type="synonym">Nocardia autotrophica</name>
    <dbReference type="NCBI Taxonomy" id="2074"/>
    <lineage>
        <taxon>Bacteria</taxon>
        <taxon>Bacillati</taxon>
        <taxon>Actinomycetota</taxon>
        <taxon>Actinomycetes</taxon>
        <taxon>Pseudonocardiales</taxon>
        <taxon>Pseudonocardiaceae</taxon>
        <taxon>Pseudonocardia</taxon>
    </lineage>
</organism>
<dbReference type="InterPro" id="IPR002941">
    <property type="entry name" value="DNA_methylase_N4/N6"/>
</dbReference>
<dbReference type="GO" id="GO:0008170">
    <property type="term" value="F:N-methyltransferase activity"/>
    <property type="evidence" value="ECO:0007669"/>
    <property type="project" value="InterPro"/>
</dbReference>
<dbReference type="EC" id="2.1.1.-" evidence="3"/>
<keyword evidence="1 6" id="KW-0489">Methyltransferase</keyword>
<dbReference type="GO" id="GO:0009007">
    <property type="term" value="F:site-specific DNA-methyltransferase (adenine-specific) activity"/>
    <property type="evidence" value="ECO:0007669"/>
    <property type="project" value="TreeGrafter"/>
</dbReference>
<dbReference type="Gene3D" id="3.40.50.150">
    <property type="entry name" value="Vaccinia Virus protein VP39"/>
    <property type="match status" value="2"/>
</dbReference>
<dbReference type="EMBL" id="MIGB01000058">
    <property type="protein sequence ID" value="OSY35084.1"/>
    <property type="molecule type" value="Genomic_DNA"/>
</dbReference>
<comment type="caution">
    <text evidence="6">The sequence shown here is derived from an EMBL/GenBank/DDBJ whole genome shotgun (WGS) entry which is preliminary data.</text>
</comment>
<dbReference type="Pfam" id="PF01555">
    <property type="entry name" value="N6_N4_Mtase"/>
    <property type="match status" value="1"/>
</dbReference>
<dbReference type="InterPro" id="IPR029063">
    <property type="entry name" value="SAM-dependent_MTases_sf"/>
</dbReference>
<dbReference type="InterPro" id="IPR001091">
    <property type="entry name" value="RM_Methyltransferase"/>
</dbReference>
<dbReference type="RefSeq" id="WP_085916376.1">
    <property type="nucleotide sequence ID" value="NZ_AP018920.1"/>
</dbReference>
<accession>A0A1Y2MII7</accession>
<evidence type="ECO:0000256" key="3">
    <source>
        <dbReference type="RuleBase" id="RU362026"/>
    </source>
</evidence>
<proteinExistence type="inferred from homology"/>
<evidence type="ECO:0000256" key="4">
    <source>
        <dbReference type="SAM" id="MobiDB-lite"/>
    </source>
</evidence>
<dbReference type="STRING" id="2074.BG845_06317"/>
<feature type="domain" description="DNA methylase N-4/N-6" evidence="5">
    <location>
        <begin position="21"/>
        <end position="101"/>
    </location>
</feature>
<dbReference type="AlphaFoldDB" id="A0A1Y2MII7"/>
<keyword evidence="7" id="KW-1185">Reference proteome</keyword>
<evidence type="ECO:0000256" key="1">
    <source>
        <dbReference type="ARBA" id="ARBA00022603"/>
    </source>
</evidence>
<comment type="similarity">
    <text evidence="3">Belongs to the N(4)/N(6)-methyltransferase family.</text>
</comment>
<sequence length="316" mass="33330">MNGHSSPADDRTDPMSPTGVGRVWWCAQRSPVVQRRGRLGTESVAHPARMLPDLAAHAIAAYSRPGDLVLDPMCGIGTTLVEAVHAGRRAIGVELEARWARVSTDNLALAESAVSYTDAGAGGPGGRVLRGDARDVDHLLRRECPDAVGDVALVLTSPPYGAGVHGQVTGTTTGVAKHDHHYAQTRHAANLAHTPGRLAENMTRILAGSARVLRPDGRIVVVARPWRRHGVLVDLPGQVTACAAAAGLALVDRAVAVLARLDDPTEDGGESRARLVVRASFFARHNLLRARAAGDPVHLIAHEDVYVFALAGTGSR</sequence>
<evidence type="ECO:0000313" key="6">
    <source>
        <dbReference type="EMBL" id="OSY35084.1"/>
    </source>
</evidence>
<dbReference type="PRINTS" id="PR00508">
    <property type="entry name" value="S21N4MTFRASE"/>
</dbReference>
<feature type="region of interest" description="Disordered" evidence="4">
    <location>
        <begin position="1"/>
        <end position="20"/>
    </location>
</feature>
<evidence type="ECO:0000313" key="7">
    <source>
        <dbReference type="Proteomes" id="UP000194360"/>
    </source>
</evidence>
<name>A0A1Y2MII7_PSEAH</name>
<dbReference type="PANTHER" id="PTHR13370:SF3">
    <property type="entry name" value="TRNA (GUANINE(10)-N2)-METHYLTRANSFERASE HOMOLOG"/>
    <property type="match status" value="1"/>
</dbReference>